<dbReference type="EMBL" id="JACTNZ010000010">
    <property type="protein sequence ID" value="KAG5527662.1"/>
    <property type="molecule type" value="Genomic_DNA"/>
</dbReference>
<evidence type="ECO:0000313" key="2">
    <source>
        <dbReference type="Proteomes" id="UP000823749"/>
    </source>
</evidence>
<sequence length="200" mass="22587">MLTLAVENSLAASGNIFDCVDDGAVTLDGMAKLQYVLKLQASLLRLCIMLPKLLVLVSRKLFLSAIWTILLGPPSKVSLFGWKLLRKPVVLLSKIFGRCSREFKGVVFKRQHPVMKLRQFVMHEFIITKVLIEPMGSYVLFYPHFYGLMDAPDYENGSEGATLMENFDDCSGELPDYENGSKKATLMEDFNDYSGNSKWE</sequence>
<gene>
    <name evidence="1" type="ORF">RHGRI_028553</name>
</gene>
<dbReference type="AlphaFoldDB" id="A0AAV6IGP3"/>
<accession>A0AAV6IGP3</accession>
<dbReference type="Proteomes" id="UP000823749">
    <property type="component" value="Chromosome 10"/>
</dbReference>
<proteinExistence type="predicted"/>
<name>A0AAV6IGP3_9ERIC</name>
<evidence type="ECO:0000313" key="1">
    <source>
        <dbReference type="EMBL" id="KAG5527662.1"/>
    </source>
</evidence>
<keyword evidence="2" id="KW-1185">Reference proteome</keyword>
<reference evidence="1" key="1">
    <citation type="submission" date="2020-08" db="EMBL/GenBank/DDBJ databases">
        <title>Plant Genome Project.</title>
        <authorList>
            <person name="Zhang R.-G."/>
        </authorList>
    </citation>
    <scope>NUCLEOTIDE SEQUENCE</scope>
    <source>
        <strain evidence="1">WSP0</strain>
        <tissue evidence="1">Leaf</tissue>
    </source>
</reference>
<protein>
    <submittedName>
        <fullName evidence="1">Uncharacterized protein</fullName>
    </submittedName>
</protein>
<comment type="caution">
    <text evidence="1">The sequence shown here is derived from an EMBL/GenBank/DDBJ whole genome shotgun (WGS) entry which is preliminary data.</text>
</comment>
<organism evidence="1 2">
    <name type="scientific">Rhododendron griersonianum</name>
    <dbReference type="NCBI Taxonomy" id="479676"/>
    <lineage>
        <taxon>Eukaryota</taxon>
        <taxon>Viridiplantae</taxon>
        <taxon>Streptophyta</taxon>
        <taxon>Embryophyta</taxon>
        <taxon>Tracheophyta</taxon>
        <taxon>Spermatophyta</taxon>
        <taxon>Magnoliopsida</taxon>
        <taxon>eudicotyledons</taxon>
        <taxon>Gunneridae</taxon>
        <taxon>Pentapetalae</taxon>
        <taxon>asterids</taxon>
        <taxon>Ericales</taxon>
        <taxon>Ericaceae</taxon>
        <taxon>Ericoideae</taxon>
        <taxon>Rhodoreae</taxon>
        <taxon>Rhododendron</taxon>
    </lineage>
</organism>